<proteinExistence type="predicted"/>
<feature type="signal peptide" evidence="1">
    <location>
        <begin position="1"/>
        <end position="23"/>
    </location>
</feature>
<sequence>MRNFKFAWLFALGMMAFMTSCDKADVALPLTDSDQASALVDMMFLATADDSTVTSEEYGHKGKCSVTEVAVEDLSATITDYITANYADATINRAGTNDNTGNTYVKITLSDGTGAGLAFDADGTFVAERTRGSKGTSVAEADLPVAITDYIAANYEEATVKMAMLQSDGSYGVLLILADETYQGVGFDADGAFVAEFSMKNKGGHKHGTGKRGGH</sequence>
<dbReference type="KEGG" id="als:DJ013_15970"/>
<reference evidence="2 3" key="1">
    <citation type="submission" date="2018-05" db="EMBL/GenBank/DDBJ databases">
        <title>Complete genome sequence of Arcticibacterium luteifluviistationis SM1504T, a cytophagaceae bacterium isolated from Arctic surface seawater.</title>
        <authorList>
            <person name="Li Y."/>
            <person name="Qin Q.-L."/>
        </authorList>
    </citation>
    <scope>NUCLEOTIDE SEQUENCE [LARGE SCALE GENOMIC DNA]</scope>
    <source>
        <strain evidence="2 3">SM1504</strain>
    </source>
</reference>
<evidence type="ECO:0000313" key="2">
    <source>
        <dbReference type="EMBL" id="AWV99584.1"/>
    </source>
</evidence>
<protein>
    <recommendedName>
        <fullName evidence="4">Beta-lactamase-inhibitor-like PepSY-like domain-containing protein</fullName>
    </recommendedName>
</protein>
<evidence type="ECO:0000313" key="3">
    <source>
        <dbReference type="Proteomes" id="UP000249873"/>
    </source>
</evidence>
<dbReference type="Gene3D" id="3.40.1420.30">
    <property type="match status" value="1"/>
</dbReference>
<dbReference type="Proteomes" id="UP000249873">
    <property type="component" value="Chromosome"/>
</dbReference>
<evidence type="ECO:0008006" key="4">
    <source>
        <dbReference type="Google" id="ProtNLM"/>
    </source>
</evidence>
<dbReference type="RefSeq" id="WP_111372952.1">
    <property type="nucleotide sequence ID" value="NZ_CP029480.1"/>
</dbReference>
<dbReference type="OrthoDB" id="980012at2"/>
<gene>
    <name evidence="2" type="ORF">DJ013_15970</name>
</gene>
<keyword evidence="3" id="KW-1185">Reference proteome</keyword>
<evidence type="ECO:0000256" key="1">
    <source>
        <dbReference type="SAM" id="SignalP"/>
    </source>
</evidence>
<feature type="chain" id="PRO_5016265962" description="Beta-lactamase-inhibitor-like PepSY-like domain-containing protein" evidence="1">
    <location>
        <begin position="24"/>
        <end position="215"/>
    </location>
</feature>
<name>A0A2Z4GEG8_9BACT</name>
<dbReference type="SUPFAM" id="SSF160574">
    <property type="entry name" value="BT0923-like"/>
    <property type="match status" value="1"/>
</dbReference>
<organism evidence="2 3">
    <name type="scientific">Arcticibacterium luteifluviistationis</name>
    <dbReference type="NCBI Taxonomy" id="1784714"/>
    <lineage>
        <taxon>Bacteria</taxon>
        <taxon>Pseudomonadati</taxon>
        <taxon>Bacteroidota</taxon>
        <taxon>Cytophagia</taxon>
        <taxon>Cytophagales</taxon>
        <taxon>Leadbetterellaceae</taxon>
        <taxon>Arcticibacterium</taxon>
    </lineage>
</organism>
<dbReference type="EMBL" id="CP029480">
    <property type="protein sequence ID" value="AWV99584.1"/>
    <property type="molecule type" value="Genomic_DNA"/>
</dbReference>
<dbReference type="AlphaFoldDB" id="A0A2Z4GEG8"/>
<keyword evidence="1" id="KW-0732">Signal</keyword>
<accession>A0A2Z4GEG8</accession>
<dbReference type="PROSITE" id="PS51257">
    <property type="entry name" value="PROKAR_LIPOPROTEIN"/>
    <property type="match status" value="1"/>
</dbReference>